<evidence type="ECO:0000313" key="5">
    <source>
        <dbReference type="EMBL" id="SMO84244.1"/>
    </source>
</evidence>
<evidence type="ECO:0000259" key="4">
    <source>
        <dbReference type="PROSITE" id="PS51898"/>
    </source>
</evidence>
<gene>
    <name evidence="5" type="ORF">SAMN06265219_11295</name>
</gene>
<reference evidence="5 6" key="1">
    <citation type="submission" date="2017-05" db="EMBL/GenBank/DDBJ databases">
        <authorList>
            <person name="Varghese N."/>
            <person name="Submissions S."/>
        </authorList>
    </citation>
    <scope>NUCLEOTIDE SEQUENCE [LARGE SCALE GENOMIC DNA]</scope>
    <source>
        <strain evidence="5 6">DSM 21985</strain>
    </source>
</reference>
<dbReference type="PROSITE" id="PS51898">
    <property type="entry name" value="TYR_RECOMBINASE"/>
    <property type="match status" value="1"/>
</dbReference>
<keyword evidence="2" id="KW-0238">DNA-binding</keyword>
<proteinExistence type="inferred from homology"/>
<dbReference type="InterPro" id="IPR002104">
    <property type="entry name" value="Integrase_catalytic"/>
</dbReference>
<protein>
    <submittedName>
        <fullName evidence="5">Site-specific recombinase XerD</fullName>
    </submittedName>
</protein>
<dbReference type="OrthoDB" id="1068680at2"/>
<dbReference type="SUPFAM" id="SSF56349">
    <property type="entry name" value="DNA breaking-rejoining enzymes"/>
    <property type="match status" value="1"/>
</dbReference>
<sequence>MKTTITPYLLKRRKTADGLYPVYLRITQNRSYSLYSTEIYIEKSMWNKKGNFINRNWIKDHPSADAWNNKIFRIWNEINRIIDENEGIGRKEIVEKLNDDTDSVKIYDYALQHAEKLNDEGKFHPHKQTKVVAEKFKEYAGNITFDEVTPHMLNDFQEYLAKDKKLEEGSIKEGNHPNTIVSNMVKLKAVFKKAMKEGLMKENPFDSSVYEQTKKVDTKKKALSIEQIQSIEDLKLEEGSQIWHVRNYFMFSFWNAGIRFTDLTFLKWKHIKDGRLTYSMGKTDKQKDILLTEPAKEILSYYKDETDTDQDFIFPILPDKKMTVTGYKKKASSQNAIVNEKLKDLQKMAGIDTNISFHISRHSFARWAKAKGLSLDFIGKALAHSKRATTEQYLEDLSEYDADSELERLVNSRGQK</sequence>
<name>A0A521EK06_9BACT</name>
<dbReference type="Pfam" id="PF17293">
    <property type="entry name" value="Arm-DNA-bind_5"/>
    <property type="match status" value="1"/>
</dbReference>
<feature type="domain" description="Tyr recombinase" evidence="4">
    <location>
        <begin position="218"/>
        <end position="407"/>
    </location>
</feature>
<organism evidence="5 6">
    <name type="scientific">Gracilimonas mengyeensis</name>
    <dbReference type="NCBI Taxonomy" id="1302730"/>
    <lineage>
        <taxon>Bacteria</taxon>
        <taxon>Pseudomonadati</taxon>
        <taxon>Balneolota</taxon>
        <taxon>Balneolia</taxon>
        <taxon>Balneolales</taxon>
        <taxon>Balneolaceae</taxon>
        <taxon>Gracilimonas</taxon>
    </lineage>
</organism>
<evidence type="ECO:0000256" key="3">
    <source>
        <dbReference type="ARBA" id="ARBA00023172"/>
    </source>
</evidence>
<dbReference type="PANTHER" id="PTHR30349">
    <property type="entry name" value="PHAGE INTEGRASE-RELATED"/>
    <property type="match status" value="1"/>
</dbReference>
<dbReference type="RefSeq" id="WP_142455244.1">
    <property type="nucleotide sequence ID" value="NZ_FXTP01000012.1"/>
</dbReference>
<dbReference type="InterPro" id="IPR050090">
    <property type="entry name" value="Tyrosine_recombinase_XerCD"/>
</dbReference>
<dbReference type="GO" id="GO:0003677">
    <property type="term" value="F:DNA binding"/>
    <property type="evidence" value="ECO:0007669"/>
    <property type="project" value="UniProtKB-KW"/>
</dbReference>
<dbReference type="Gene3D" id="1.10.443.10">
    <property type="entry name" value="Intergrase catalytic core"/>
    <property type="match status" value="1"/>
</dbReference>
<dbReference type="InterPro" id="IPR035386">
    <property type="entry name" value="Arm-DNA-bind_5"/>
</dbReference>
<dbReference type="InterPro" id="IPR011010">
    <property type="entry name" value="DNA_brk_join_enz"/>
</dbReference>
<dbReference type="InterPro" id="IPR025269">
    <property type="entry name" value="SAM-like_dom"/>
</dbReference>
<dbReference type="Gene3D" id="1.10.150.130">
    <property type="match status" value="1"/>
</dbReference>
<dbReference type="Proteomes" id="UP000317557">
    <property type="component" value="Unassembled WGS sequence"/>
</dbReference>
<dbReference type="Pfam" id="PF00589">
    <property type="entry name" value="Phage_integrase"/>
    <property type="match status" value="1"/>
</dbReference>
<dbReference type="GO" id="GO:0006310">
    <property type="term" value="P:DNA recombination"/>
    <property type="evidence" value="ECO:0007669"/>
    <property type="project" value="UniProtKB-KW"/>
</dbReference>
<dbReference type="EMBL" id="FXTP01000012">
    <property type="protein sequence ID" value="SMO84244.1"/>
    <property type="molecule type" value="Genomic_DNA"/>
</dbReference>
<dbReference type="GO" id="GO:0015074">
    <property type="term" value="P:DNA integration"/>
    <property type="evidence" value="ECO:0007669"/>
    <property type="project" value="InterPro"/>
</dbReference>
<evidence type="ECO:0000313" key="6">
    <source>
        <dbReference type="Proteomes" id="UP000317557"/>
    </source>
</evidence>
<dbReference type="Pfam" id="PF13102">
    <property type="entry name" value="Phage_int_SAM_5"/>
    <property type="match status" value="1"/>
</dbReference>
<evidence type="ECO:0000256" key="1">
    <source>
        <dbReference type="ARBA" id="ARBA00008857"/>
    </source>
</evidence>
<keyword evidence="6" id="KW-1185">Reference proteome</keyword>
<dbReference type="InterPro" id="IPR013762">
    <property type="entry name" value="Integrase-like_cat_sf"/>
</dbReference>
<keyword evidence="3" id="KW-0233">DNA recombination</keyword>
<dbReference type="PANTHER" id="PTHR30349:SF64">
    <property type="entry name" value="PROPHAGE INTEGRASE INTD-RELATED"/>
    <property type="match status" value="1"/>
</dbReference>
<comment type="similarity">
    <text evidence="1">Belongs to the 'phage' integrase family.</text>
</comment>
<dbReference type="AlphaFoldDB" id="A0A521EK06"/>
<evidence type="ECO:0000256" key="2">
    <source>
        <dbReference type="ARBA" id="ARBA00023125"/>
    </source>
</evidence>
<accession>A0A521EK06</accession>
<dbReference type="InterPro" id="IPR010998">
    <property type="entry name" value="Integrase_recombinase_N"/>
</dbReference>